<name>A0A2S1SYS4_9ACTN</name>
<reference evidence="2 3" key="1">
    <citation type="submission" date="2018-05" db="EMBL/GenBank/DDBJ databases">
        <title>Complete genome sequence of sponge-derived Streptomyces sp. HNM0039.</title>
        <authorList>
            <person name="Huang X."/>
            <person name="Zhou S."/>
        </authorList>
    </citation>
    <scope>NUCLEOTIDE SEQUENCE [LARGE SCALE GENOMIC DNA]</scope>
    <source>
        <strain evidence="2 3">HNM0039</strain>
    </source>
</reference>
<gene>
    <name evidence="2" type="ORF">DDW44_24225</name>
</gene>
<dbReference type="KEGG" id="stir:DDW44_24225"/>
<protein>
    <submittedName>
        <fullName evidence="2">Uncharacterized protein</fullName>
    </submittedName>
</protein>
<dbReference type="EMBL" id="CP029188">
    <property type="protein sequence ID" value="AWI31535.1"/>
    <property type="molecule type" value="Genomic_DNA"/>
</dbReference>
<evidence type="ECO:0000313" key="2">
    <source>
        <dbReference type="EMBL" id="AWI31535.1"/>
    </source>
</evidence>
<feature type="compositionally biased region" description="Basic residues" evidence="1">
    <location>
        <begin position="33"/>
        <end position="49"/>
    </location>
</feature>
<feature type="compositionally biased region" description="Low complexity" evidence="1">
    <location>
        <begin position="50"/>
        <end position="77"/>
    </location>
</feature>
<sequence>MPSAECRVPGAGCRVPGGVRPAFGGMRVLPVRLRSRRLRGGPPPSRRRTAPSSPVVTPSPVVARSRRPAGPAVAPSGRPRRPSGPARRVRVRAAGAYPSLSTRSGAYRCRLAGPVRRPSLASGHDPSAVMY</sequence>
<proteinExistence type="predicted"/>
<evidence type="ECO:0000313" key="3">
    <source>
        <dbReference type="Proteomes" id="UP000244900"/>
    </source>
</evidence>
<dbReference type="Proteomes" id="UP000244900">
    <property type="component" value="Chromosome"/>
</dbReference>
<feature type="region of interest" description="Disordered" evidence="1">
    <location>
        <begin position="112"/>
        <end position="131"/>
    </location>
</feature>
<evidence type="ECO:0000256" key="1">
    <source>
        <dbReference type="SAM" id="MobiDB-lite"/>
    </source>
</evidence>
<feature type="region of interest" description="Disordered" evidence="1">
    <location>
        <begin position="33"/>
        <end position="97"/>
    </location>
</feature>
<accession>A0A2S1SYS4</accession>
<organism evidence="2 3">
    <name type="scientific">Streptomyces tirandamycinicus</name>
    <dbReference type="NCBI Taxonomy" id="2174846"/>
    <lineage>
        <taxon>Bacteria</taxon>
        <taxon>Bacillati</taxon>
        <taxon>Actinomycetota</taxon>
        <taxon>Actinomycetes</taxon>
        <taxon>Kitasatosporales</taxon>
        <taxon>Streptomycetaceae</taxon>
        <taxon>Streptomyces</taxon>
    </lineage>
</organism>
<dbReference type="AlphaFoldDB" id="A0A2S1SYS4"/>
<keyword evidence="3" id="KW-1185">Reference proteome</keyword>